<proteinExistence type="predicted"/>
<organism evidence="1">
    <name type="scientific">Myoviridae sp. ctWXg38</name>
    <dbReference type="NCBI Taxonomy" id="2825119"/>
    <lineage>
        <taxon>Viruses</taxon>
        <taxon>Duplodnaviria</taxon>
        <taxon>Heunggongvirae</taxon>
        <taxon>Uroviricota</taxon>
        <taxon>Caudoviricetes</taxon>
    </lineage>
</organism>
<evidence type="ECO:0000313" key="1">
    <source>
        <dbReference type="EMBL" id="DAE07762.1"/>
    </source>
</evidence>
<protein>
    <submittedName>
        <fullName evidence="1">Uncharacterized protein</fullName>
    </submittedName>
</protein>
<accession>A0A8S5PLI4</accession>
<sequence length="29" mass="3471">MQLCKVLFSYLHTLISDINCQKLLLQYEI</sequence>
<reference evidence="1" key="1">
    <citation type="journal article" date="2021" name="Proc. Natl. Acad. Sci. U.S.A.">
        <title>A Catalog of Tens of Thousands of Viruses from Human Metagenomes Reveals Hidden Associations with Chronic Diseases.</title>
        <authorList>
            <person name="Tisza M.J."/>
            <person name="Buck C.B."/>
        </authorList>
    </citation>
    <scope>NUCLEOTIDE SEQUENCE</scope>
    <source>
        <strain evidence="1">CtWXg38</strain>
    </source>
</reference>
<name>A0A8S5PLI4_9CAUD</name>
<dbReference type="EMBL" id="BK015455">
    <property type="protein sequence ID" value="DAE07762.1"/>
    <property type="molecule type" value="Genomic_DNA"/>
</dbReference>